<evidence type="ECO:0000256" key="1">
    <source>
        <dbReference type="ARBA" id="ARBA00038178"/>
    </source>
</evidence>
<dbReference type="PANTHER" id="PTHR31017:SF1">
    <property type="entry name" value="LATE SECRETORY PATHWAY PROTEIN AVL9 HOMOLOG"/>
    <property type="match status" value="1"/>
</dbReference>
<comment type="similarity">
    <text evidence="1">Belongs to the AVL9 family.</text>
</comment>
<feature type="region of interest" description="Disordered" evidence="2">
    <location>
        <begin position="565"/>
        <end position="648"/>
    </location>
</feature>
<dbReference type="Gene3D" id="3.40.50.11500">
    <property type="match status" value="1"/>
</dbReference>
<dbReference type="InterPro" id="IPR018307">
    <property type="entry name" value="ABL9/DENND6_dom"/>
</dbReference>
<dbReference type="PANTHER" id="PTHR31017">
    <property type="entry name" value="LATE SECRETORY PATHWAY PROTEIN AVL9-RELATED"/>
    <property type="match status" value="1"/>
</dbReference>
<name>A0A6A6X9E5_9PLEO</name>
<feature type="compositionally biased region" description="Basic and acidic residues" evidence="2">
    <location>
        <begin position="583"/>
        <end position="596"/>
    </location>
</feature>
<gene>
    <name evidence="4" type="ORF">K505DRAFT_350244</name>
</gene>
<keyword evidence="5" id="KW-1185">Reference proteome</keyword>
<sequence length="648" mass="72786">MAPFPPIVCIVDFHHARGPEIETWLGVDEGTDPAADNEWSLLPFMALSDGAHASTEDYSYFTLRREATDAHPATSLFGISCTRQLDASKLINRPAEVTRSTVQKAVVVISDSPQHFGAVKAQLGVVTAAWFAQKDFTDLEIMQRFTESLPTLFKNQEGEVDHYFGISLRELIHEFKWQTLVLFKCALLQPKMLFFGSSCERLCMMQFALISLIPGLIRHLQDSADPKFNSCEESLVMPTSLRTSERASLLAYMGLPLQLFGAGSLFGPYTPLQQLDMLADHGTKSYIVGSTNSLLLQQRDRYSDILINLDDHTVNVTSTSLRNALILSTPDRRWIDFLTQTVHDTWDESNPSRPKDHGYAGSEEFIRMQFEEYLLAMLSAVKYKLYMEKNKEKESFITEIEGDPASEFSNDWVHAWMETENFRIFHKFTDSHLFDIVDPKHPCSGGLSIEDVQRRLAQQVAEMHLDERLEKSRDAIGKQLAVGQKKVSSAFNNLWAEMEAMREAQRKKQEESRLAKESEPPSPSNGRFAKGPDLTHAQANLQAASTRAGAYLSSWGTWASEKKKGWGTRSASSTPASSPAANDLKRAEEFRREKTELGGGGAQRWSDARMSPPDIDTEARATTAKRESLFFDAEKEKGRSKEVSVDQG</sequence>
<dbReference type="AlphaFoldDB" id="A0A6A6X9E5"/>
<feature type="compositionally biased region" description="Basic and acidic residues" evidence="2">
    <location>
        <begin position="624"/>
        <end position="648"/>
    </location>
</feature>
<evidence type="ECO:0000259" key="3">
    <source>
        <dbReference type="PROSITE" id="PS50211"/>
    </source>
</evidence>
<dbReference type="OrthoDB" id="26278at2759"/>
<dbReference type="InterPro" id="IPR037516">
    <property type="entry name" value="Tripartite_DENN"/>
</dbReference>
<feature type="compositionally biased region" description="Low complexity" evidence="2">
    <location>
        <begin position="570"/>
        <end position="581"/>
    </location>
</feature>
<evidence type="ECO:0000256" key="2">
    <source>
        <dbReference type="SAM" id="MobiDB-lite"/>
    </source>
</evidence>
<evidence type="ECO:0000313" key="5">
    <source>
        <dbReference type="Proteomes" id="UP000799757"/>
    </source>
</evidence>
<dbReference type="InterPro" id="IPR043153">
    <property type="entry name" value="DENN_C"/>
</dbReference>
<dbReference type="InterPro" id="IPR051731">
    <property type="entry name" value="DENND11/AVL9_GEFs"/>
</dbReference>
<evidence type="ECO:0000313" key="4">
    <source>
        <dbReference type="EMBL" id="KAF2793012.1"/>
    </source>
</evidence>
<protein>
    <submittedName>
        <fullName evidence="4">LAlv9 family protein</fullName>
    </submittedName>
</protein>
<feature type="compositionally biased region" description="Basic and acidic residues" evidence="2">
    <location>
        <begin position="501"/>
        <end position="519"/>
    </location>
</feature>
<dbReference type="EMBL" id="MU001946">
    <property type="protein sequence ID" value="KAF2793012.1"/>
    <property type="molecule type" value="Genomic_DNA"/>
</dbReference>
<accession>A0A6A6X9E5</accession>
<feature type="domain" description="UDENN" evidence="3">
    <location>
        <begin position="6"/>
        <end position="443"/>
    </location>
</feature>
<dbReference type="GO" id="GO:0005737">
    <property type="term" value="C:cytoplasm"/>
    <property type="evidence" value="ECO:0007669"/>
    <property type="project" value="TreeGrafter"/>
</dbReference>
<feature type="region of interest" description="Disordered" evidence="2">
    <location>
        <begin position="501"/>
        <end position="532"/>
    </location>
</feature>
<reference evidence="4" key="1">
    <citation type="journal article" date="2020" name="Stud. Mycol.">
        <title>101 Dothideomycetes genomes: a test case for predicting lifestyles and emergence of pathogens.</title>
        <authorList>
            <person name="Haridas S."/>
            <person name="Albert R."/>
            <person name="Binder M."/>
            <person name="Bloem J."/>
            <person name="Labutti K."/>
            <person name="Salamov A."/>
            <person name="Andreopoulos B."/>
            <person name="Baker S."/>
            <person name="Barry K."/>
            <person name="Bills G."/>
            <person name="Bluhm B."/>
            <person name="Cannon C."/>
            <person name="Castanera R."/>
            <person name="Culley D."/>
            <person name="Daum C."/>
            <person name="Ezra D."/>
            <person name="Gonzalez J."/>
            <person name="Henrissat B."/>
            <person name="Kuo A."/>
            <person name="Liang C."/>
            <person name="Lipzen A."/>
            <person name="Lutzoni F."/>
            <person name="Magnuson J."/>
            <person name="Mondo S."/>
            <person name="Nolan M."/>
            <person name="Ohm R."/>
            <person name="Pangilinan J."/>
            <person name="Park H.-J."/>
            <person name="Ramirez L."/>
            <person name="Alfaro M."/>
            <person name="Sun H."/>
            <person name="Tritt A."/>
            <person name="Yoshinaga Y."/>
            <person name="Zwiers L.-H."/>
            <person name="Turgeon B."/>
            <person name="Goodwin S."/>
            <person name="Spatafora J."/>
            <person name="Crous P."/>
            <person name="Grigoriev I."/>
        </authorList>
    </citation>
    <scope>NUCLEOTIDE SEQUENCE</scope>
    <source>
        <strain evidence="4">CBS 109.77</strain>
    </source>
</reference>
<proteinExistence type="inferred from homology"/>
<organism evidence="4 5">
    <name type="scientific">Melanomma pulvis-pyrius CBS 109.77</name>
    <dbReference type="NCBI Taxonomy" id="1314802"/>
    <lineage>
        <taxon>Eukaryota</taxon>
        <taxon>Fungi</taxon>
        <taxon>Dikarya</taxon>
        <taxon>Ascomycota</taxon>
        <taxon>Pezizomycotina</taxon>
        <taxon>Dothideomycetes</taxon>
        <taxon>Pleosporomycetidae</taxon>
        <taxon>Pleosporales</taxon>
        <taxon>Melanommataceae</taxon>
        <taxon>Melanomma</taxon>
    </lineage>
</organism>
<dbReference type="Pfam" id="PF09794">
    <property type="entry name" value="Avl9"/>
    <property type="match status" value="1"/>
</dbReference>
<dbReference type="PROSITE" id="PS50211">
    <property type="entry name" value="DENN"/>
    <property type="match status" value="1"/>
</dbReference>
<dbReference type="Proteomes" id="UP000799757">
    <property type="component" value="Unassembled WGS sequence"/>
</dbReference>